<protein>
    <recommendedName>
        <fullName evidence="3">STAS domain-containing protein</fullName>
    </recommendedName>
</protein>
<proteinExistence type="predicted"/>
<evidence type="ECO:0000313" key="2">
    <source>
        <dbReference type="Proteomes" id="UP000054279"/>
    </source>
</evidence>
<dbReference type="AlphaFoldDB" id="A0A0C9UDN3"/>
<organism evidence="1 2">
    <name type="scientific">Sphaerobolus stellatus (strain SS14)</name>
    <dbReference type="NCBI Taxonomy" id="990650"/>
    <lineage>
        <taxon>Eukaryota</taxon>
        <taxon>Fungi</taxon>
        <taxon>Dikarya</taxon>
        <taxon>Basidiomycota</taxon>
        <taxon>Agaricomycotina</taxon>
        <taxon>Agaricomycetes</taxon>
        <taxon>Phallomycetidae</taxon>
        <taxon>Geastrales</taxon>
        <taxon>Sphaerobolaceae</taxon>
        <taxon>Sphaerobolus</taxon>
    </lineage>
</organism>
<dbReference type="HOGENOM" id="CLU_2777572_0_0_1"/>
<keyword evidence="2" id="KW-1185">Reference proteome</keyword>
<dbReference type="EMBL" id="KN837641">
    <property type="protein sequence ID" value="KIJ23551.1"/>
    <property type="molecule type" value="Genomic_DNA"/>
</dbReference>
<reference evidence="1 2" key="1">
    <citation type="submission" date="2014-06" db="EMBL/GenBank/DDBJ databases">
        <title>Evolutionary Origins and Diversification of the Mycorrhizal Mutualists.</title>
        <authorList>
            <consortium name="DOE Joint Genome Institute"/>
            <consortium name="Mycorrhizal Genomics Consortium"/>
            <person name="Kohler A."/>
            <person name="Kuo A."/>
            <person name="Nagy L.G."/>
            <person name="Floudas D."/>
            <person name="Copeland A."/>
            <person name="Barry K.W."/>
            <person name="Cichocki N."/>
            <person name="Veneault-Fourrey C."/>
            <person name="LaButti K."/>
            <person name="Lindquist E.A."/>
            <person name="Lipzen A."/>
            <person name="Lundell T."/>
            <person name="Morin E."/>
            <person name="Murat C."/>
            <person name="Riley R."/>
            <person name="Ohm R."/>
            <person name="Sun H."/>
            <person name="Tunlid A."/>
            <person name="Henrissat B."/>
            <person name="Grigoriev I.V."/>
            <person name="Hibbett D.S."/>
            <person name="Martin F."/>
        </authorList>
    </citation>
    <scope>NUCLEOTIDE SEQUENCE [LARGE SCALE GENOMIC DNA]</scope>
    <source>
        <strain evidence="1 2">SS14</strain>
    </source>
</reference>
<name>A0A0C9UDN3_SPHS4</name>
<evidence type="ECO:0000313" key="1">
    <source>
        <dbReference type="EMBL" id="KIJ23551.1"/>
    </source>
</evidence>
<accession>A0A0C9UDN3</accession>
<dbReference type="Proteomes" id="UP000054279">
    <property type="component" value="Unassembled WGS sequence"/>
</dbReference>
<sequence length="69" mass="7521">MTNISFTGSHMADGGEILTAMIEARIRYNSAGLPMVFDVSGCTNISIAGNDFLQVLMMSVPEMIHIRKD</sequence>
<gene>
    <name evidence="1" type="ORF">M422DRAFT_39565</name>
</gene>
<evidence type="ECO:0008006" key="3">
    <source>
        <dbReference type="Google" id="ProtNLM"/>
    </source>
</evidence>